<gene>
    <name evidence="1" type="ORF">EVAR_103429_1</name>
</gene>
<proteinExistence type="predicted"/>
<name>A0A4C1Z5Y4_EUMVA</name>
<dbReference type="Proteomes" id="UP000299102">
    <property type="component" value="Unassembled WGS sequence"/>
</dbReference>
<dbReference type="AlphaFoldDB" id="A0A4C1Z5Y4"/>
<evidence type="ECO:0000313" key="2">
    <source>
        <dbReference type="Proteomes" id="UP000299102"/>
    </source>
</evidence>
<dbReference type="EMBL" id="BGZK01001667">
    <property type="protein sequence ID" value="GBP84241.1"/>
    <property type="molecule type" value="Genomic_DNA"/>
</dbReference>
<evidence type="ECO:0000313" key="1">
    <source>
        <dbReference type="EMBL" id="GBP84241.1"/>
    </source>
</evidence>
<accession>A0A4C1Z5Y4</accession>
<sequence length="135" mass="15090">MRIIRQIPAQIARRQKASRVDALRGRLTDARDRYLDTRRGLDRAIIAKLDLFLSLRCLLLKALLSVTRTPPGPAGGRLGGEGNTDASHIWMFLLENWGKNRVDCPREKLRLIKSPPRAPTAIRAGAPSAVTYVRP</sequence>
<comment type="caution">
    <text evidence="1">The sequence shown here is derived from an EMBL/GenBank/DDBJ whole genome shotgun (WGS) entry which is preliminary data.</text>
</comment>
<organism evidence="1 2">
    <name type="scientific">Eumeta variegata</name>
    <name type="common">Bagworm moth</name>
    <name type="synonym">Eumeta japonica</name>
    <dbReference type="NCBI Taxonomy" id="151549"/>
    <lineage>
        <taxon>Eukaryota</taxon>
        <taxon>Metazoa</taxon>
        <taxon>Ecdysozoa</taxon>
        <taxon>Arthropoda</taxon>
        <taxon>Hexapoda</taxon>
        <taxon>Insecta</taxon>
        <taxon>Pterygota</taxon>
        <taxon>Neoptera</taxon>
        <taxon>Endopterygota</taxon>
        <taxon>Lepidoptera</taxon>
        <taxon>Glossata</taxon>
        <taxon>Ditrysia</taxon>
        <taxon>Tineoidea</taxon>
        <taxon>Psychidae</taxon>
        <taxon>Oiketicinae</taxon>
        <taxon>Eumeta</taxon>
    </lineage>
</organism>
<reference evidence="1 2" key="1">
    <citation type="journal article" date="2019" name="Commun. Biol.">
        <title>The bagworm genome reveals a unique fibroin gene that provides high tensile strength.</title>
        <authorList>
            <person name="Kono N."/>
            <person name="Nakamura H."/>
            <person name="Ohtoshi R."/>
            <person name="Tomita M."/>
            <person name="Numata K."/>
            <person name="Arakawa K."/>
        </authorList>
    </citation>
    <scope>NUCLEOTIDE SEQUENCE [LARGE SCALE GENOMIC DNA]</scope>
</reference>
<keyword evidence="2" id="KW-1185">Reference proteome</keyword>
<protein>
    <submittedName>
        <fullName evidence="1">Uncharacterized protein</fullName>
    </submittedName>
</protein>